<dbReference type="EMBL" id="JAUEOZ010000001">
    <property type="protein sequence ID" value="MDN2481449.1"/>
    <property type="molecule type" value="Genomic_DNA"/>
</dbReference>
<evidence type="ECO:0000313" key="2">
    <source>
        <dbReference type="Proteomes" id="UP001169719"/>
    </source>
</evidence>
<name>A0ABT7Y083_9VIBR</name>
<evidence type="ECO:0000313" key="1">
    <source>
        <dbReference type="EMBL" id="MDN2481449.1"/>
    </source>
</evidence>
<comment type="caution">
    <text evidence="1">The sequence shown here is derived from an EMBL/GenBank/DDBJ whole genome shotgun (WGS) entry which is preliminary data.</text>
</comment>
<sequence length="73" mass="8480">MLLDKLERINRLRKEAMNNPEFLKAAQEHQKALEHADKAVNEAKKRQYKSRAARSLSDIYQGVDVGQHESTHH</sequence>
<organism evidence="1 2">
    <name type="scientific">Vibrio agarivorans</name>
    <dbReference type="NCBI Taxonomy" id="153622"/>
    <lineage>
        <taxon>Bacteria</taxon>
        <taxon>Pseudomonadati</taxon>
        <taxon>Pseudomonadota</taxon>
        <taxon>Gammaproteobacteria</taxon>
        <taxon>Vibrionales</taxon>
        <taxon>Vibrionaceae</taxon>
        <taxon>Vibrio</taxon>
    </lineage>
</organism>
<dbReference type="RefSeq" id="WP_264875275.1">
    <property type="nucleotide sequence ID" value="NZ_BLAT01000001.1"/>
</dbReference>
<dbReference type="Proteomes" id="UP001169719">
    <property type="component" value="Unassembled WGS sequence"/>
</dbReference>
<proteinExistence type="predicted"/>
<accession>A0ABT7Y083</accession>
<gene>
    <name evidence="1" type="ORF">QWJ08_08590</name>
</gene>
<keyword evidence="2" id="KW-1185">Reference proteome</keyword>
<reference evidence="1" key="1">
    <citation type="submission" date="2024-05" db="EMBL/GenBank/DDBJ databases">
        <title>Genome Sequences of Four Agar- Degrading Marine Bacteria.</title>
        <authorList>
            <person name="Phillips E.K."/>
            <person name="Shaffer J.C."/>
            <person name="Henson M.W."/>
            <person name="Temperton B."/>
            <person name="Thrash C.J."/>
            <person name="Martin M.O."/>
        </authorList>
    </citation>
    <scope>NUCLEOTIDE SEQUENCE</scope>
    <source>
        <strain evidence="1">EKP203</strain>
    </source>
</reference>
<protein>
    <submittedName>
        <fullName evidence="1">Uncharacterized protein</fullName>
    </submittedName>
</protein>